<gene>
    <name evidence="1" type="ORF">COCNU_02G010930</name>
</gene>
<name>A0A8K0HZ46_COCNU</name>
<keyword evidence="2" id="KW-1185">Reference proteome</keyword>
<accession>A0A8K0HZ46</accession>
<evidence type="ECO:0000313" key="2">
    <source>
        <dbReference type="Proteomes" id="UP000797356"/>
    </source>
</evidence>
<comment type="caution">
    <text evidence="1">The sequence shown here is derived from an EMBL/GenBank/DDBJ whole genome shotgun (WGS) entry which is preliminary data.</text>
</comment>
<evidence type="ECO:0000313" key="1">
    <source>
        <dbReference type="EMBL" id="KAG1331125.1"/>
    </source>
</evidence>
<organism evidence="1 2">
    <name type="scientific">Cocos nucifera</name>
    <name type="common">Coconut palm</name>
    <dbReference type="NCBI Taxonomy" id="13894"/>
    <lineage>
        <taxon>Eukaryota</taxon>
        <taxon>Viridiplantae</taxon>
        <taxon>Streptophyta</taxon>
        <taxon>Embryophyta</taxon>
        <taxon>Tracheophyta</taxon>
        <taxon>Spermatophyta</taxon>
        <taxon>Magnoliopsida</taxon>
        <taxon>Liliopsida</taxon>
        <taxon>Arecaceae</taxon>
        <taxon>Arecoideae</taxon>
        <taxon>Cocoseae</taxon>
        <taxon>Attaleinae</taxon>
        <taxon>Cocos</taxon>
    </lineage>
</organism>
<dbReference type="AlphaFoldDB" id="A0A8K0HZ46"/>
<protein>
    <submittedName>
        <fullName evidence="1">Uncharacterized protein</fullName>
    </submittedName>
</protein>
<dbReference type="Proteomes" id="UP000797356">
    <property type="component" value="Chromosome 2"/>
</dbReference>
<reference evidence="1" key="1">
    <citation type="journal article" date="2017" name="Gigascience">
        <title>The genome draft of coconut (Cocos nucifera).</title>
        <authorList>
            <person name="Xiao Y."/>
            <person name="Xu P."/>
            <person name="Fan H."/>
            <person name="Baudouin L."/>
            <person name="Xia W."/>
            <person name="Bocs S."/>
            <person name="Xu J."/>
            <person name="Li Q."/>
            <person name="Guo A."/>
            <person name="Zhou L."/>
            <person name="Li J."/>
            <person name="Wu Y."/>
            <person name="Ma Z."/>
            <person name="Armero A."/>
            <person name="Issali A.E."/>
            <person name="Liu N."/>
            <person name="Peng M."/>
            <person name="Yang Y."/>
        </authorList>
    </citation>
    <scope>NUCLEOTIDE SEQUENCE</scope>
    <source>
        <tissue evidence="1">Spear leaf of Hainan Tall coconut</tissue>
    </source>
</reference>
<dbReference type="EMBL" id="CM017873">
    <property type="protein sequence ID" value="KAG1331125.1"/>
    <property type="molecule type" value="Genomic_DNA"/>
</dbReference>
<reference evidence="1" key="2">
    <citation type="submission" date="2019-07" db="EMBL/GenBank/DDBJ databases">
        <authorList>
            <person name="Yang Y."/>
            <person name="Bocs S."/>
            <person name="Baudouin L."/>
        </authorList>
    </citation>
    <scope>NUCLEOTIDE SEQUENCE</scope>
    <source>
        <tissue evidence="1">Spear leaf of Hainan Tall coconut</tissue>
    </source>
</reference>
<proteinExistence type="predicted"/>
<sequence length="372" mass="41127">MGLTEVKEVVHVTSHPSVEVQVKIPQVTSPLSTAAETLRTIVEFLWSHFSFEERQALEGEGTQHQMKSALRSLALLGHYLVSFAEITPRASALELVEAKEEIDRLSFTVAYILDGVESSIMLFHYYFTLKRHPGSRGWYVTLRSRKNVPPLIQELKELLSEQCLFNMGISQVGSEGMDSNLPRVLNSKTLQKRKAEMVSSKSARAWVGLVPAPSAFELEDPKPSTINDFKIVHDLDSLVLKGSQRSSIECLFSETILSLLVPDVSDLFSEEKSIEVVRTFRITPVGAQLTMAMGTSGATMVEVQLTEAAGTSGTTLAKVQLEASTLEVYDLACIKEALKARFAKAEAFEPEARVALQVVEEKMAMLQCDMEA</sequence>